<keyword evidence="12" id="KW-1185">Reference proteome</keyword>
<gene>
    <name evidence="11" type="ORF">OFUS_LOCUS26012</name>
</gene>
<comment type="caution">
    <text evidence="11">The sequence shown here is derived from an EMBL/GenBank/DDBJ whole genome shotgun (WGS) entry which is preliminary data.</text>
</comment>
<accession>A0A8J1TND4</accession>
<sequence>MQSVVLYGRLVARAVWNGFSNELTHQKQNSKFCSTQPQPLRNLQLVSATAGFAKSITPSQVQRRWIYGDDACFIASHKSSDVLGVADGVGGWRNYGIDPSVFPQSFMLTCERIVKEGRFIPNNPQEIMASGYAEVLQNKMPMIGSCTACIVALHKEEETLYTSNLGDSGFLVCRDGEFVHRSEEQQHYFNTPYQLAAAPPSQQGLVLSDSPESAESSSFNVQQGDIILVGTDGLFDNMTDEMILEHLRKLKDRRRESIQHTANRLAECARDLSFDPDYMSPFSMNAEAHGIEGIKGGKPDDITVVLATVDYRYNDGIT</sequence>
<dbReference type="PROSITE" id="PS51746">
    <property type="entry name" value="PPM_2"/>
    <property type="match status" value="1"/>
</dbReference>
<comment type="cofactor">
    <cofactor evidence="1 10">
        <name>Mn(2+)</name>
        <dbReference type="ChEBI" id="CHEBI:29035"/>
    </cofactor>
</comment>
<name>A0A8J1TND4_OWEFU</name>
<evidence type="ECO:0000256" key="4">
    <source>
        <dbReference type="ARBA" id="ARBA00022723"/>
    </source>
</evidence>
<keyword evidence="6 10" id="KW-0460">Magnesium</keyword>
<dbReference type="Pfam" id="PF07228">
    <property type="entry name" value="SpoIIE"/>
    <property type="match status" value="1"/>
</dbReference>
<evidence type="ECO:0000256" key="8">
    <source>
        <dbReference type="ARBA" id="ARBA00023211"/>
    </source>
</evidence>
<evidence type="ECO:0000256" key="2">
    <source>
        <dbReference type="ARBA" id="ARBA00001946"/>
    </source>
</evidence>
<comment type="similarity">
    <text evidence="3 10">Belongs to the PP2C family.</text>
</comment>
<dbReference type="GO" id="GO:0005739">
    <property type="term" value="C:mitochondrion"/>
    <property type="evidence" value="ECO:0007669"/>
    <property type="project" value="TreeGrafter"/>
</dbReference>
<reference evidence="11" key="1">
    <citation type="submission" date="2022-03" db="EMBL/GenBank/DDBJ databases">
        <authorList>
            <person name="Martin C."/>
        </authorList>
    </citation>
    <scope>NUCLEOTIDE SEQUENCE</scope>
</reference>
<dbReference type="InterPro" id="IPR039123">
    <property type="entry name" value="PPTC7"/>
</dbReference>
<dbReference type="PANTHER" id="PTHR12320:SF1">
    <property type="entry name" value="PROTEIN PHOSPHATASE PTC7 HOMOLOG"/>
    <property type="match status" value="1"/>
</dbReference>
<evidence type="ECO:0000313" key="11">
    <source>
        <dbReference type="EMBL" id="CAH1802321.1"/>
    </source>
</evidence>
<dbReference type="EMBL" id="CAIIXF020000012">
    <property type="protein sequence ID" value="CAH1802321.1"/>
    <property type="molecule type" value="Genomic_DNA"/>
</dbReference>
<dbReference type="Proteomes" id="UP000749559">
    <property type="component" value="Unassembled WGS sequence"/>
</dbReference>
<dbReference type="SMART" id="SM00331">
    <property type="entry name" value="PP2C_SIG"/>
    <property type="match status" value="1"/>
</dbReference>
<comment type="catalytic activity">
    <reaction evidence="9 10">
        <text>O-phospho-L-threonyl-[protein] + H2O = L-threonyl-[protein] + phosphate</text>
        <dbReference type="Rhea" id="RHEA:47004"/>
        <dbReference type="Rhea" id="RHEA-COMP:11060"/>
        <dbReference type="Rhea" id="RHEA-COMP:11605"/>
        <dbReference type="ChEBI" id="CHEBI:15377"/>
        <dbReference type="ChEBI" id="CHEBI:30013"/>
        <dbReference type="ChEBI" id="CHEBI:43474"/>
        <dbReference type="ChEBI" id="CHEBI:61977"/>
        <dbReference type="EC" id="3.1.3.16"/>
    </reaction>
</comment>
<keyword evidence="4 10" id="KW-0479">Metal-binding</keyword>
<dbReference type="GO" id="GO:0004722">
    <property type="term" value="F:protein serine/threonine phosphatase activity"/>
    <property type="evidence" value="ECO:0007669"/>
    <property type="project" value="UniProtKB-EC"/>
</dbReference>
<dbReference type="EC" id="3.1.3.16" evidence="10"/>
<evidence type="ECO:0000256" key="7">
    <source>
        <dbReference type="ARBA" id="ARBA00022912"/>
    </source>
</evidence>
<evidence type="ECO:0000256" key="6">
    <source>
        <dbReference type="ARBA" id="ARBA00022842"/>
    </source>
</evidence>
<evidence type="ECO:0000313" key="12">
    <source>
        <dbReference type="Proteomes" id="UP000749559"/>
    </source>
</evidence>
<comment type="catalytic activity">
    <reaction evidence="10">
        <text>O-phospho-L-seryl-[protein] + H2O = L-seryl-[protein] + phosphate</text>
        <dbReference type="Rhea" id="RHEA:20629"/>
        <dbReference type="Rhea" id="RHEA-COMP:9863"/>
        <dbReference type="Rhea" id="RHEA-COMP:11604"/>
        <dbReference type="ChEBI" id="CHEBI:15377"/>
        <dbReference type="ChEBI" id="CHEBI:29999"/>
        <dbReference type="ChEBI" id="CHEBI:43474"/>
        <dbReference type="ChEBI" id="CHEBI:83421"/>
        <dbReference type="EC" id="3.1.3.16"/>
    </reaction>
</comment>
<comment type="cofactor">
    <cofactor evidence="2 10">
        <name>Mg(2+)</name>
        <dbReference type="ChEBI" id="CHEBI:18420"/>
    </cofactor>
</comment>
<dbReference type="AlphaFoldDB" id="A0A8J1TND4"/>
<organism evidence="11 12">
    <name type="scientific">Owenia fusiformis</name>
    <name type="common">Polychaete worm</name>
    <dbReference type="NCBI Taxonomy" id="6347"/>
    <lineage>
        <taxon>Eukaryota</taxon>
        <taxon>Metazoa</taxon>
        <taxon>Spiralia</taxon>
        <taxon>Lophotrochozoa</taxon>
        <taxon>Annelida</taxon>
        <taxon>Polychaeta</taxon>
        <taxon>Sedentaria</taxon>
        <taxon>Canalipalpata</taxon>
        <taxon>Sabellida</taxon>
        <taxon>Oweniida</taxon>
        <taxon>Oweniidae</taxon>
        <taxon>Owenia</taxon>
    </lineage>
</organism>
<dbReference type="GO" id="GO:0046872">
    <property type="term" value="F:metal ion binding"/>
    <property type="evidence" value="ECO:0007669"/>
    <property type="project" value="UniProtKB-UniRule"/>
</dbReference>
<keyword evidence="8 10" id="KW-0464">Manganese</keyword>
<keyword evidence="7 10" id="KW-0904">Protein phosphatase</keyword>
<dbReference type="SUPFAM" id="SSF81606">
    <property type="entry name" value="PP2C-like"/>
    <property type="match status" value="1"/>
</dbReference>
<protein>
    <recommendedName>
        <fullName evidence="10">Protein phosphatase</fullName>
        <ecNumber evidence="10">3.1.3.16</ecNumber>
    </recommendedName>
</protein>
<keyword evidence="5 10" id="KW-0378">Hydrolase</keyword>
<dbReference type="OrthoDB" id="60843at2759"/>
<dbReference type="SMART" id="SM00332">
    <property type="entry name" value="PP2Cc"/>
    <property type="match status" value="1"/>
</dbReference>
<dbReference type="FunFam" id="3.60.40.10:FF:000009">
    <property type="entry name" value="Blast:Protein phosphatase PTC7 homolog"/>
    <property type="match status" value="1"/>
</dbReference>
<evidence type="ECO:0000256" key="1">
    <source>
        <dbReference type="ARBA" id="ARBA00001936"/>
    </source>
</evidence>
<dbReference type="PANTHER" id="PTHR12320">
    <property type="entry name" value="PROTEIN PHOSPHATASE 2C"/>
    <property type="match status" value="1"/>
</dbReference>
<evidence type="ECO:0000256" key="5">
    <source>
        <dbReference type="ARBA" id="ARBA00022801"/>
    </source>
</evidence>
<dbReference type="Gene3D" id="3.60.40.10">
    <property type="entry name" value="PPM-type phosphatase domain"/>
    <property type="match status" value="1"/>
</dbReference>
<dbReference type="InterPro" id="IPR036457">
    <property type="entry name" value="PPM-type-like_dom_sf"/>
</dbReference>
<dbReference type="InterPro" id="IPR001932">
    <property type="entry name" value="PPM-type_phosphatase-like_dom"/>
</dbReference>
<evidence type="ECO:0000256" key="9">
    <source>
        <dbReference type="ARBA" id="ARBA00048336"/>
    </source>
</evidence>
<evidence type="ECO:0000256" key="3">
    <source>
        <dbReference type="ARBA" id="ARBA00006702"/>
    </source>
</evidence>
<proteinExistence type="inferred from homology"/>
<evidence type="ECO:0000256" key="10">
    <source>
        <dbReference type="RuleBase" id="RU366020"/>
    </source>
</evidence>